<accession>A0A2K9EZC0</accession>
<protein>
    <submittedName>
        <fullName evidence="2">Uncharacterized protein</fullName>
    </submittedName>
</protein>
<evidence type="ECO:0000313" key="2">
    <source>
        <dbReference type="EMBL" id="AUH34654.1"/>
    </source>
</evidence>
<evidence type="ECO:0000256" key="1">
    <source>
        <dbReference type="SAM" id="Phobius"/>
    </source>
</evidence>
<dbReference type="EMBL" id="CP025408">
    <property type="protein sequence ID" value="AUH34654.1"/>
    <property type="molecule type" value="Genomic_DNA"/>
</dbReference>
<dbReference type="AlphaFoldDB" id="A0A2K9EZC0"/>
<evidence type="ECO:0000313" key="3">
    <source>
        <dbReference type="Proteomes" id="UP000233742"/>
    </source>
</evidence>
<dbReference type="RefSeq" id="WP_101461314.1">
    <property type="nucleotide sequence ID" value="NZ_CP025408.1"/>
</dbReference>
<keyword evidence="1" id="KW-0812">Transmembrane</keyword>
<keyword evidence="3" id="KW-1185">Reference proteome</keyword>
<feature type="transmembrane region" description="Helical" evidence="1">
    <location>
        <begin position="16"/>
        <end position="43"/>
    </location>
</feature>
<dbReference type="KEGG" id="paro:CUV01_15835"/>
<keyword evidence="1" id="KW-1133">Transmembrane helix</keyword>
<gene>
    <name evidence="2" type="ORF">CUV01_15835</name>
</gene>
<dbReference type="OrthoDB" id="8054438at2"/>
<proteinExistence type="predicted"/>
<keyword evidence="1" id="KW-0472">Membrane</keyword>
<dbReference type="Proteomes" id="UP000233742">
    <property type="component" value="Chromosome"/>
</dbReference>
<name>A0A2K9EZC0_9RHOB</name>
<sequence length="275" mass="30164">MAKGFVEELIDTSAGLIFLAVCLALSFLALPFLFVGVVGYVSFRLYRDSPARRERLARQETKALYQHALSGPVVLSPEDIDAALSSHWPKRTPEPLRSDLLAIGRELFAAEGLAPDIPSPPASLNSVEGARYRDRLSRLGRARHDRELSQSVLDTISESLAVIAKAVPQIERDTLIDISQFLLPAGAAVQAIIAPFFRERDDPQFRALRVRLEANLAATNRSNPVLPQQYKGDDAPAVYLTGTPLLPLFQLKAPFAIPEARRFEHTHIVAGSGHG</sequence>
<organism evidence="2 3">
    <name type="scientific">Paracoccus tegillarcae</name>
    <dbReference type="NCBI Taxonomy" id="1529068"/>
    <lineage>
        <taxon>Bacteria</taxon>
        <taxon>Pseudomonadati</taxon>
        <taxon>Pseudomonadota</taxon>
        <taxon>Alphaproteobacteria</taxon>
        <taxon>Rhodobacterales</taxon>
        <taxon>Paracoccaceae</taxon>
        <taxon>Paracoccus</taxon>
    </lineage>
</organism>
<reference evidence="2 3" key="1">
    <citation type="submission" date="2017-12" db="EMBL/GenBank/DDBJ databases">
        <authorList>
            <person name="Hurst M.R.H."/>
        </authorList>
    </citation>
    <scope>NUCLEOTIDE SEQUENCE [LARGE SCALE GENOMIC DNA]</scope>
    <source>
        <strain evidence="2 3">BM15</strain>
    </source>
</reference>